<evidence type="ECO:0000256" key="3">
    <source>
        <dbReference type="ARBA" id="ARBA00023134"/>
    </source>
</evidence>
<organism evidence="5">
    <name type="scientific">Arcella intermedia</name>
    <dbReference type="NCBI Taxonomy" id="1963864"/>
    <lineage>
        <taxon>Eukaryota</taxon>
        <taxon>Amoebozoa</taxon>
        <taxon>Tubulinea</taxon>
        <taxon>Elardia</taxon>
        <taxon>Arcellinida</taxon>
        <taxon>Sphaerothecina</taxon>
        <taxon>Arcellidae</taxon>
        <taxon>Arcella</taxon>
    </lineage>
</organism>
<dbReference type="SMART" id="SM00173">
    <property type="entry name" value="RAS"/>
    <property type="match status" value="1"/>
</dbReference>
<dbReference type="SMART" id="SM00175">
    <property type="entry name" value="RAB"/>
    <property type="match status" value="1"/>
</dbReference>
<protein>
    <submittedName>
        <fullName evidence="5">Uncharacterized protein</fullName>
    </submittedName>
</protein>
<dbReference type="InterPro" id="IPR050227">
    <property type="entry name" value="Rab"/>
</dbReference>
<dbReference type="FunFam" id="3.40.50.300:FF:001447">
    <property type="entry name" value="Ras-related protein Rab-1B"/>
    <property type="match status" value="1"/>
</dbReference>
<dbReference type="PROSITE" id="PS51419">
    <property type="entry name" value="RAB"/>
    <property type="match status" value="1"/>
</dbReference>
<evidence type="ECO:0000256" key="4">
    <source>
        <dbReference type="ARBA" id="ARBA00023288"/>
    </source>
</evidence>
<reference evidence="5" key="1">
    <citation type="journal article" date="2020" name="J. Eukaryot. Microbiol.">
        <title>De novo Sequencing, Assembly and Annotation of the Transcriptome for the Free-Living Testate Amoeba Arcella intermedia.</title>
        <authorList>
            <person name="Ribeiro G.M."/>
            <person name="Porfirio-Sousa A.L."/>
            <person name="Maurer-Alcala X.X."/>
            <person name="Katz L.A."/>
            <person name="Lahr D.J.G."/>
        </authorList>
    </citation>
    <scope>NUCLEOTIDE SEQUENCE</scope>
</reference>
<evidence type="ECO:0000313" key="5">
    <source>
        <dbReference type="EMBL" id="NDV39323.1"/>
    </source>
</evidence>
<accession>A0A6B2LQP1</accession>
<dbReference type="PANTHER" id="PTHR47977">
    <property type="entry name" value="RAS-RELATED PROTEIN RAB"/>
    <property type="match status" value="1"/>
</dbReference>
<dbReference type="GO" id="GO:0005525">
    <property type="term" value="F:GTP binding"/>
    <property type="evidence" value="ECO:0007669"/>
    <property type="project" value="UniProtKB-KW"/>
</dbReference>
<keyword evidence="3" id="KW-0342">GTP-binding</keyword>
<name>A0A6B2LQP1_9EUKA</name>
<dbReference type="AlphaFoldDB" id="A0A6B2LQP1"/>
<dbReference type="PRINTS" id="PR00449">
    <property type="entry name" value="RASTRNSFRMNG"/>
</dbReference>
<dbReference type="Pfam" id="PF00071">
    <property type="entry name" value="Ras"/>
    <property type="match status" value="1"/>
</dbReference>
<dbReference type="EMBL" id="GIBP01010354">
    <property type="protein sequence ID" value="NDV39323.1"/>
    <property type="molecule type" value="Transcribed_RNA"/>
</dbReference>
<keyword evidence="2" id="KW-0547">Nucleotide-binding</keyword>
<dbReference type="CDD" id="cd00154">
    <property type="entry name" value="Rab"/>
    <property type="match status" value="1"/>
</dbReference>
<comment type="similarity">
    <text evidence="1">Belongs to the small GTPase superfamily. Rab family.</text>
</comment>
<dbReference type="InterPro" id="IPR027417">
    <property type="entry name" value="P-loop_NTPase"/>
</dbReference>
<dbReference type="SUPFAM" id="SSF52540">
    <property type="entry name" value="P-loop containing nucleoside triphosphate hydrolases"/>
    <property type="match status" value="1"/>
</dbReference>
<dbReference type="PROSITE" id="PS51421">
    <property type="entry name" value="RAS"/>
    <property type="match status" value="1"/>
</dbReference>
<evidence type="ECO:0000256" key="1">
    <source>
        <dbReference type="ARBA" id="ARBA00006270"/>
    </source>
</evidence>
<sequence length="119" mass="13712">MRLSIWEKPVPVRYIVDSRFFKGLGAAMVVYDVTDVESFQRVQWVLERGRDVRGVLKMIVGNKCDLESRRKVSAKDGQDLADLWQVEFMEASAKDGSNVQEAFMRLISAYIKNKQSQHN</sequence>
<keyword evidence="4" id="KW-0449">Lipoprotein</keyword>
<dbReference type="Gene3D" id="3.40.50.300">
    <property type="entry name" value="P-loop containing nucleotide triphosphate hydrolases"/>
    <property type="match status" value="1"/>
</dbReference>
<evidence type="ECO:0000256" key="2">
    <source>
        <dbReference type="ARBA" id="ARBA00022741"/>
    </source>
</evidence>
<proteinExistence type="inferred from homology"/>
<dbReference type="GO" id="GO:0003924">
    <property type="term" value="F:GTPase activity"/>
    <property type="evidence" value="ECO:0007669"/>
    <property type="project" value="InterPro"/>
</dbReference>
<dbReference type="InterPro" id="IPR001806">
    <property type="entry name" value="Small_GTPase"/>
</dbReference>